<reference evidence="1 2" key="1">
    <citation type="journal article" date="2018" name="Nat. Biotechnol.">
        <title>A standardized bacterial taxonomy based on genome phylogeny substantially revises the tree of life.</title>
        <authorList>
            <person name="Parks D.H."/>
            <person name="Chuvochina M."/>
            <person name="Waite D.W."/>
            <person name="Rinke C."/>
            <person name="Skarshewski A."/>
            <person name="Chaumeil P.A."/>
            <person name="Hugenholtz P."/>
        </authorList>
    </citation>
    <scope>NUCLEOTIDE SEQUENCE [LARGE SCALE GENOMIC DNA]</scope>
    <source>
        <strain evidence="1">UBA9360</strain>
    </source>
</reference>
<dbReference type="InterPro" id="IPR027396">
    <property type="entry name" value="DsrEFH-like"/>
</dbReference>
<sequence>MNLTLIIKADIHADARHRAALRFAEQALEDGYTLTGVFFYADAVQLASATAVNNPYSQHWCTLAGQHQFGLVVCHTAAERQGIEQFSDYFEPAGLTQLVSWMNAADKVVTLS</sequence>
<dbReference type="PANTHER" id="PTHR34874:SF3">
    <property type="entry name" value="SULFURTRANSFERASE TUSD"/>
    <property type="match status" value="1"/>
</dbReference>
<evidence type="ECO:0000313" key="1">
    <source>
        <dbReference type="EMBL" id="HAR57000.1"/>
    </source>
</evidence>
<proteinExistence type="predicted"/>
<dbReference type="InterPro" id="IPR003787">
    <property type="entry name" value="Sulphur_relay_DsrE/F-like"/>
</dbReference>
<protein>
    <submittedName>
        <fullName evidence="1">Sulfur relay protein TusD/DsrE</fullName>
    </submittedName>
</protein>
<dbReference type="GO" id="GO:0002143">
    <property type="term" value="P:tRNA wobble position uridine thiolation"/>
    <property type="evidence" value="ECO:0007669"/>
    <property type="project" value="TreeGrafter"/>
</dbReference>
<dbReference type="Proteomes" id="UP000262878">
    <property type="component" value="Unassembled WGS sequence"/>
</dbReference>
<dbReference type="Pfam" id="PF02635">
    <property type="entry name" value="DsrE"/>
    <property type="match status" value="1"/>
</dbReference>
<dbReference type="STRING" id="314276.OS145_06794"/>
<dbReference type="AlphaFoldDB" id="A0A348WR38"/>
<name>A0A348WR38_9GAMM</name>
<dbReference type="EMBL" id="DMUP01000229">
    <property type="protein sequence ID" value="HAR57000.1"/>
    <property type="molecule type" value="Genomic_DNA"/>
</dbReference>
<dbReference type="GO" id="GO:0097163">
    <property type="term" value="F:sulfur carrier activity"/>
    <property type="evidence" value="ECO:0007669"/>
    <property type="project" value="TreeGrafter"/>
</dbReference>
<dbReference type="GO" id="GO:1990228">
    <property type="term" value="C:sulfurtransferase complex"/>
    <property type="evidence" value="ECO:0007669"/>
    <property type="project" value="TreeGrafter"/>
</dbReference>
<accession>A0A348WR38</accession>
<evidence type="ECO:0000313" key="2">
    <source>
        <dbReference type="Proteomes" id="UP000262878"/>
    </source>
</evidence>
<dbReference type="Gene3D" id="3.40.1260.10">
    <property type="entry name" value="DsrEFH-like"/>
    <property type="match status" value="1"/>
</dbReference>
<comment type="caution">
    <text evidence="1">The sequence shown here is derived from an EMBL/GenBank/DDBJ whole genome shotgun (WGS) entry which is preliminary data.</text>
</comment>
<organism evidence="1 2">
    <name type="scientific">Idiomarina baltica</name>
    <dbReference type="NCBI Taxonomy" id="190892"/>
    <lineage>
        <taxon>Bacteria</taxon>
        <taxon>Pseudomonadati</taxon>
        <taxon>Pseudomonadota</taxon>
        <taxon>Gammaproteobacteria</taxon>
        <taxon>Alteromonadales</taxon>
        <taxon>Idiomarinaceae</taxon>
        <taxon>Idiomarina</taxon>
    </lineage>
</organism>
<gene>
    <name evidence="1" type="ORF">DCR58_09490</name>
</gene>
<dbReference type="PANTHER" id="PTHR34874">
    <property type="entry name" value="PROTEIN YCHN"/>
    <property type="match status" value="1"/>
</dbReference>
<dbReference type="SUPFAM" id="SSF75169">
    <property type="entry name" value="DsrEFH-like"/>
    <property type="match status" value="1"/>
</dbReference>